<feature type="compositionally biased region" description="Low complexity" evidence="4">
    <location>
        <begin position="229"/>
        <end position="249"/>
    </location>
</feature>
<dbReference type="AlphaFoldDB" id="A0A9P6UMJ6"/>
<sequence length="732" mass="81054">MTPQPSQSPGASPSATRPILAQGQSQGQLGLTRPQQSPAHDNTDMTASTNSKGPDGAPAPAIAFGTPSPFFMKPLTRAPDYRMNLYVKGLPPTTTTRALFEMFKPFGNVLACKVIPDFETQSCSSGFVLFDNQESCNEARWAMTQQGLYVAIAHESASIKNLPPDDPPPEIKPDVPELDNTETFPSLSAKPIKKKQQQNRKASNDKSVSSASPVRASATASIPSSSQFQVATHQASSSTTTAVTRNTVQESRDASPMPIPPSTPFPTPLPTVNQEVNTGFALGNSYLDFDSGFIGSHQNFLSEGYNHSGGFERSQTFQEKPYMGVNDIDRYMNMLEMNAIASAPKAEANINEARHPMDFNGAHVTNTVIDDFMLEDRPQRDSTLHFENLAEGLTYRDLFEQCAQYGSLVLSSVDIRYINEECFGQGRVTFQSYRESMVALAALLEKNFSVRHGESGEMYPTEPTIDDHLYDQYYQQHQDLLQFPTAQSFGTSDDMLVGSYHQFQTTPRDTLSYMTTTMNKPDVQGDFWNAPPADQQYQYDPSTRWEYNTSPLKVDMENLSNTHEKLSMLGISPQPLTLSPASSSSSSLHHTHDWPEQQQEQDYSQLSMSPTVCQSSLPADHSPKEESTTTQGLDCGPSEEGSHAADAVRPSGGFKSLSYSDIVKVPVKRPEVINDSNNGDGNNRGDDMLSPELKRRGNTNKSLDEKEYRLNLFLKNLEPMMNEYRLYEICVK</sequence>
<evidence type="ECO:0000259" key="5">
    <source>
        <dbReference type="PROSITE" id="PS50102"/>
    </source>
</evidence>
<evidence type="ECO:0000313" key="7">
    <source>
        <dbReference type="Proteomes" id="UP000738325"/>
    </source>
</evidence>
<proteinExistence type="predicted"/>
<dbReference type="Proteomes" id="UP000738325">
    <property type="component" value="Unassembled WGS sequence"/>
</dbReference>
<feature type="region of interest" description="Disordered" evidence="4">
    <location>
        <begin position="670"/>
        <end position="700"/>
    </location>
</feature>
<feature type="compositionally biased region" description="Low complexity" evidence="4">
    <location>
        <begin position="572"/>
        <end position="588"/>
    </location>
</feature>
<keyword evidence="1" id="KW-0677">Repeat</keyword>
<feature type="compositionally biased region" description="Polar residues" evidence="4">
    <location>
        <begin position="33"/>
        <end position="52"/>
    </location>
</feature>
<feature type="compositionally biased region" description="Low complexity" evidence="4">
    <location>
        <begin position="207"/>
        <end position="221"/>
    </location>
</feature>
<feature type="region of interest" description="Disordered" evidence="4">
    <location>
        <begin position="159"/>
        <end position="267"/>
    </location>
</feature>
<dbReference type="InterPro" id="IPR012677">
    <property type="entry name" value="Nucleotide-bd_a/b_plait_sf"/>
</dbReference>
<dbReference type="SMART" id="SM00360">
    <property type="entry name" value="RRM"/>
    <property type="match status" value="2"/>
</dbReference>
<name>A0A9P6UMJ6_9FUNG</name>
<feature type="region of interest" description="Disordered" evidence="4">
    <location>
        <begin position="1"/>
        <end position="59"/>
    </location>
</feature>
<dbReference type="GO" id="GO:0003723">
    <property type="term" value="F:RNA binding"/>
    <property type="evidence" value="ECO:0007669"/>
    <property type="project" value="UniProtKB-UniRule"/>
</dbReference>
<feature type="compositionally biased region" description="Basic and acidic residues" evidence="4">
    <location>
        <begin position="683"/>
        <end position="695"/>
    </location>
</feature>
<accession>A0A9P6UMJ6</accession>
<reference evidence="6" key="1">
    <citation type="journal article" date="2020" name="Fungal Divers.">
        <title>Resolving the Mortierellaceae phylogeny through synthesis of multi-gene phylogenetics and phylogenomics.</title>
        <authorList>
            <person name="Vandepol N."/>
            <person name="Liber J."/>
            <person name="Desiro A."/>
            <person name="Na H."/>
            <person name="Kennedy M."/>
            <person name="Barry K."/>
            <person name="Grigoriev I.V."/>
            <person name="Miller A.N."/>
            <person name="O'Donnell K."/>
            <person name="Stajich J.E."/>
            <person name="Bonito G."/>
        </authorList>
    </citation>
    <scope>NUCLEOTIDE SEQUENCE</scope>
    <source>
        <strain evidence="6">REB-010B</strain>
    </source>
</reference>
<keyword evidence="2 3" id="KW-0694">RNA-binding</keyword>
<feature type="domain" description="RRM" evidence="5">
    <location>
        <begin position="83"/>
        <end position="155"/>
    </location>
</feature>
<evidence type="ECO:0000256" key="3">
    <source>
        <dbReference type="PROSITE-ProRule" id="PRU00176"/>
    </source>
</evidence>
<evidence type="ECO:0000256" key="2">
    <source>
        <dbReference type="ARBA" id="ARBA00022884"/>
    </source>
</evidence>
<evidence type="ECO:0000313" key="6">
    <source>
        <dbReference type="EMBL" id="KAG0311743.1"/>
    </source>
</evidence>
<keyword evidence="7" id="KW-1185">Reference proteome</keyword>
<feature type="compositionally biased region" description="Polar residues" evidence="4">
    <location>
        <begin position="596"/>
        <end position="617"/>
    </location>
</feature>
<dbReference type="EMBL" id="JAAAIP010000884">
    <property type="protein sequence ID" value="KAG0311743.1"/>
    <property type="molecule type" value="Genomic_DNA"/>
</dbReference>
<feature type="compositionally biased region" description="Low complexity" evidence="4">
    <location>
        <begin position="1"/>
        <end position="31"/>
    </location>
</feature>
<organism evidence="6 7">
    <name type="scientific">Dissophora globulifera</name>
    <dbReference type="NCBI Taxonomy" id="979702"/>
    <lineage>
        <taxon>Eukaryota</taxon>
        <taxon>Fungi</taxon>
        <taxon>Fungi incertae sedis</taxon>
        <taxon>Mucoromycota</taxon>
        <taxon>Mortierellomycotina</taxon>
        <taxon>Mortierellomycetes</taxon>
        <taxon>Mortierellales</taxon>
        <taxon>Mortierellaceae</taxon>
        <taxon>Dissophora</taxon>
    </lineage>
</organism>
<evidence type="ECO:0000256" key="4">
    <source>
        <dbReference type="SAM" id="MobiDB-lite"/>
    </source>
</evidence>
<dbReference type="Gene3D" id="3.30.70.330">
    <property type="match status" value="1"/>
</dbReference>
<feature type="region of interest" description="Disordered" evidence="4">
    <location>
        <begin position="572"/>
        <end position="651"/>
    </location>
</feature>
<dbReference type="PROSITE" id="PS50102">
    <property type="entry name" value="RRM"/>
    <property type="match status" value="1"/>
</dbReference>
<dbReference type="InterPro" id="IPR035979">
    <property type="entry name" value="RBD_domain_sf"/>
</dbReference>
<dbReference type="Pfam" id="PF00076">
    <property type="entry name" value="RRM_1"/>
    <property type="match status" value="1"/>
</dbReference>
<evidence type="ECO:0000256" key="1">
    <source>
        <dbReference type="ARBA" id="ARBA00022737"/>
    </source>
</evidence>
<gene>
    <name evidence="6" type="ORF">BGZ99_009940</name>
</gene>
<protein>
    <recommendedName>
        <fullName evidence="5">RRM domain-containing protein</fullName>
    </recommendedName>
</protein>
<dbReference type="InterPro" id="IPR000504">
    <property type="entry name" value="RRM_dom"/>
</dbReference>
<dbReference type="OrthoDB" id="271725at2759"/>
<comment type="caution">
    <text evidence="6">The sequence shown here is derived from an EMBL/GenBank/DDBJ whole genome shotgun (WGS) entry which is preliminary data.</text>
</comment>
<dbReference type="PANTHER" id="PTHR24012">
    <property type="entry name" value="RNA BINDING PROTEIN"/>
    <property type="match status" value="1"/>
</dbReference>
<dbReference type="SUPFAM" id="SSF54928">
    <property type="entry name" value="RNA-binding domain, RBD"/>
    <property type="match status" value="1"/>
</dbReference>
<feature type="compositionally biased region" description="Pro residues" evidence="4">
    <location>
        <begin position="257"/>
        <end position="267"/>
    </location>
</feature>